<feature type="domain" description="Manganese/iron superoxide dismutase C-terminal" evidence="9">
    <location>
        <begin position="132"/>
        <end position="233"/>
    </location>
</feature>
<dbReference type="InterPro" id="IPR019831">
    <property type="entry name" value="Mn/Fe_SOD_N"/>
</dbReference>
<proteinExistence type="inferred from homology"/>
<dbReference type="AlphaFoldDB" id="A0A9K3LJV6"/>
<keyword evidence="3 7" id="KW-0479">Metal-binding</keyword>
<evidence type="ECO:0000313" key="11">
    <source>
        <dbReference type="Proteomes" id="UP000693970"/>
    </source>
</evidence>
<dbReference type="OrthoDB" id="239262at2759"/>
<dbReference type="FunFam" id="3.55.40.20:FF:000004">
    <property type="entry name" value="Superoxide dismutase [Fe]"/>
    <property type="match status" value="1"/>
</dbReference>
<dbReference type="Pfam" id="PF00081">
    <property type="entry name" value="Sod_Fe_N"/>
    <property type="match status" value="1"/>
</dbReference>
<comment type="cofactor">
    <cofactor evidence="1">
        <name>Fe cation</name>
        <dbReference type="ChEBI" id="CHEBI:24875"/>
    </cofactor>
</comment>
<dbReference type="Pfam" id="PF02777">
    <property type="entry name" value="Sod_Fe_C"/>
    <property type="match status" value="1"/>
</dbReference>
<evidence type="ECO:0000256" key="5">
    <source>
        <dbReference type="ARBA" id="ARBA00023004"/>
    </source>
</evidence>
<dbReference type="InterPro" id="IPR001189">
    <property type="entry name" value="Mn/Fe_SOD"/>
</dbReference>
<keyword evidence="5" id="KW-0408">Iron</keyword>
<dbReference type="InterPro" id="IPR050265">
    <property type="entry name" value="Fe/Mn_Superoxide_Dismutase"/>
</dbReference>
<evidence type="ECO:0000256" key="3">
    <source>
        <dbReference type="ARBA" id="ARBA00022723"/>
    </source>
</evidence>
<dbReference type="PANTHER" id="PTHR11404">
    <property type="entry name" value="SUPEROXIDE DISMUTASE 2"/>
    <property type="match status" value="1"/>
</dbReference>
<evidence type="ECO:0000259" key="8">
    <source>
        <dbReference type="Pfam" id="PF00081"/>
    </source>
</evidence>
<dbReference type="Proteomes" id="UP000693970">
    <property type="component" value="Unassembled WGS sequence"/>
</dbReference>
<reference evidence="10" key="1">
    <citation type="journal article" date="2021" name="Sci. Rep.">
        <title>Diploid genomic architecture of Nitzschia inconspicua, an elite biomass production diatom.</title>
        <authorList>
            <person name="Oliver A."/>
            <person name="Podell S."/>
            <person name="Pinowska A."/>
            <person name="Traller J.C."/>
            <person name="Smith S.R."/>
            <person name="McClure R."/>
            <person name="Beliaev A."/>
            <person name="Bohutskyi P."/>
            <person name="Hill E.A."/>
            <person name="Rabines A."/>
            <person name="Zheng H."/>
            <person name="Allen L.Z."/>
            <person name="Kuo A."/>
            <person name="Grigoriev I.V."/>
            <person name="Allen A.E."/>
            <person name="Hazlebeck D."/>
            <person name="Allen E.E."/>
        </authorList>
    </citation>
    <scope>NUCLEOTIDE SEQUENCE</scope>
    <source>
        <strain evidence="10">Hildebrandi</strain>
    </source>
</reference>
<dbReference type="EC" id="1.15.1.1" evidence="7"/>
<name>A0A9K3LJV6_9STRA</name>
<evidence type="ECO:0000256" key="7">
    <source>
        <dbReference type="RuleBase" id="RU000414"/>
    </source>
</evidence>
<feature type="domain" description="Manganese/iron superoxide dismutase N-terminal" evidence="8">
    <location>
        <begin position="44"/>
        <end position="123"/>
    </location>
</feature>
<evidence type="ECO:0000256" key="6">
    <source>
        <dbReference type="ARBA" id="ARBA00049204"/>
    </source>
</evidence>
<dbReference type="FunFam" id="1.10.287.990:FF:000001">
    <property type="entry name" value="Superoxide dismutase"/>
    <property type="match status" value="1"/>
</dbReference>
<dbReference type="GO" id="GO:0030145">
    <property type="term" value="F:manganese ion binding"/>
    <property type="evidence" value="ECO:0007669"/>
    <property type="project" value="TreeGrafter"/>
</dbReference>
<evidence type="ECO:0000256" key="4">
    <source>
        <dbReference type="ARBA" id="ARBA00023002"/>
    </source>
</evidence>
<evidence type="ECO:0000256" key="2">
    <source>
        <dbReference type="ARBA" id="ARBA00008714"/>
    </source>
</evidence>
<keyword evidence="11" id="KW-1185">Reference proteome</keyword>
<comment type="caution">
    <text evidence="10">The sequence shown here is derived from an EMBL/GenBank/DDBJ whole genome shotgun (WGS) entry which is preliminary data.</text>
</comment>
<accession>A0A9K3LJV6</accession>
<dbReference type="InterPro" id="IPR019833">
    <property type="entry name" value="Mn/Fe_SOD_BS"/>
</dbReference>
<dbReference type="PROSITE" id="PS00088">
    <property type="entry name" value="SOD_MN"/>
    <property type="match status" value="1"/>
</dbReference>
<dbReference type="PANTHER" id="PTHR11404:SF6">
    <property type="entry name" value="SUPEROXIDE DISMUTASE [MN], MITOCHONDRIAL"/>
    <property type="match status" value="1"/>
</dbReference>
<protein>
    <recommendedName>
        <fullName evidence="7">Superoxide dismutase</fullName>
        <ecNumber evidence="7">1.15.1.1</ecNumber>
    </recommendedName>
</protein>
<dbReference type="InterPro" id="IPR019832">
    <property type="entry name" value="Mn/Fe_SOD_C"/>
</dbReference>
<comment type="function">
    <text evidence="7">Destroys radicals which are normally produced within the cells and which are toxic to biological systems.</text>
</comment>
<sequence length="238" mass="26105">MSGKKVIFDTALRASVNLQSSKLPSELTKSSTALFSALSGVKATLPDLPYDYNALEPAISAQIMELHHTKHHQTYITNLNAAMEKMDSAMINGDVSAVIALQGALKFNGGGHINHTLFWENLSPNSDYNEGGTLDKALKERFGSKDGFISELTATSLAIQGSGWGWLVYNPKTKMVDIAACPNQDPVEATTGLKPLLGIDMWEHAFYLDYKNVKPDYVKAIWDVINWDTVEARLEAAK</sequence>
<keyword evidence="4 7" id="KW-0560">Oxidoreductase</keyword>
<reference evidence="10" key="2">
    <citation type="submission" date="2021-04" db="EMBL/GenBank/DDBJ databases">
        <authorList>
            <person name="Podell S."/>
        </authorList>
    </citation>
    <scope>NUCLEOTIDE SEQUENCE</scope>
    <source>
        <strain evidence="10">Hildebrandi</strain>
    </source>
</reference>
<gene>
    <name evidence="10" type="ORF">IV203_026420</name>
</gene>
<comment type="similarity">
    <text evidence="2 7">Belongs to the iron/manganese superoxide dismutase family.</text>
</comment>
<evidence type="ECO:0000313" key="10">
    <source>
        <dbReference type="EMBL" id="KAG7363060.1"/>
    </source>
</evidence>
<dbReference type="EMBL" id="JAGRRH010000010">
    <property type="protein sequence ID" value="KAG7363060.1"/>
    <property type="molecule type" value="Genomic_DNA"/>
</dbReference>
<comment type="catalytic activity">
    <reaction evidence="6 7">
        <text>2 superoxide + 2 H(+) = H2O2 + O2</text>
        <dbReference type="Rhea" id="RHEA:20696"/>
        <dbReference type="ChEBI" id="CHEBI:15378"/>
        <dbReference type="ChEBI" id="CHEBI:15379"/>
        <dbReference type="ChEBI" id="CHEBI:16240"/>
        <dbReference type="ChEBI" id="CHEBI:18421"/>
        <dbReference type="EC" id="1.15.1.1"/>
    </reaction>
</comment>
<evidence type="ECO:0000259" key="9">
    <source>
        <dbReference type="Pfam" id="PF02777"/>
    </source>
</evidence>
<dbReference type="GO" id="GO:0005739">
    <property type="term" value="C:mitochondrion"/>
    <property type="evidence" value="ECO:0007669"/>
    <property type="project" value="TreeGrafter"/>
</dbReference>
<organism evidence="10 11">
    <name type="scientific">Nitzschia inconspicua</name>
    <dbReference type="NCBI Taxonomy" id="303405"/>
    <lineage>
        <taxon>Eukaryota</taxon>
        <taxon>Sar</taxon>
        <taxon>Stramenopiles</taxon>
        <taxon>Ochrophyta</taxon>
        <taxon>Bacillariophyta</taxon>
        <taxon>Bacillariophyceae</taxon>
        <taxon>Bacillariophycidae</taxon>
        <taxon>Bacillariales</taxon>
        <taxon>Bacillariaceae</taxon>
        <taxon>Nitzschia</taxon>
    </lineage>
</organism>
<dbReference type="PIRSF" id="PIRSF000349">
    <property type="entry name" value="SODismutase"/>
    <property type="match status" value="1"/>
</dbReference>
<evidence type="ECO:0000256" key="1">
    <source>
        <dbReference type="ARBA" id="ARBA00001962"/>
    </source>
</evidence>
<dbReference type="GO" id="GO:0004784">
    <property type="term" value="F:superoxide dismutase activity"/>
    <property type="evidence" value="ECO:0007669"/>
    <property type="project" value="UniProtKB-EC"/>
</dbReference>